<dbReference type="OrthoDB" id="2188840at2759"/>
<sequence length="435" mass="49652">MMHGCDSSKLGVMKVLSSCFFVLIHIIGVYSVGDEGKMDFHGVKEFLIKSSKKDDPIKNANIKVDMANNGIVFGDKTQVLYIDLCIPLSQNVRNTLEEYPILNDEIVIHTRDTIKVNIEKVNFILENFKAKRVSFTNILIHNKIIGKKKALAIPVQRKIADNITRLSFYGMSTNNIENILLNWEVPSLVSLSLEKVNITSMSFFDNYLSGVELKTIRMEDLEDLVLIKSVLLKSPALESITLKNIPYIDSVGYEFLKRILKNVKIYILLDAWLFEKINLKPQENIMNVDTLVISLPSVSRISNTINLYSKKINHPTHTKGVIKARRVEVNGILHIYSAKDAAFIITEWLNIFIIDAVSIQIIFLCDELNSIYHNHLRILRDESQQLLPIETIFGNILEWYGCSSIINAVNPISINNINDERMARIDRIINHTLRI</sequence>
<dbReference type="OMA" id="NDERMAR"/>
<protein>
    <submittedName>
        <fullName evidence="2">Uncharacterized protein</fullName>
    </submittedName>
</protein>
<evidence type="ECO:0000313" key="3">
    <source>
        <dbReference type="Proteomes" id="UP000002872"/>
    </source>
</evidence>
<feature type="transmembrane region" description="Helical" evidence="1">
    <location>
        <begin position="12"/>
        <end position="33"/>
    </location>
</feature>
<evidence type="ECO:0000256" key="1">
    <source>
        <dbReference type="SAM" id="Phobius"/>
    </source>
</evidence>
<proteinExistence type="predicted"/>
<dbReference type="InParanoid" id="I3EFL8"/>
<reference evidence="2" key="1">
    <citation type="submission" date="2011-01" db="EMBL/GenBank/DDBJ databases">
        <title>The Genome Sequence of Nematocida parisii strain ERTm3.</title>
        <authorList>
            <consortium name="The Broad Institute Genome Sequencing Platform"/>
            <consortium name="The Broad Institute Genome Sequencing Center for Infectious Disease"/>
            <person name="Cuomo C."/>
            <person name="Troemel E."/>
            <person name="Young S.K."/>
            <person name="Zeng Q."/>
            <person name="Gargeya S."/>
            <person name="Fitzgerald M."/>
            <person name="Haas B."/>
            <person name="Abouelleil A."/>
            <person name="Alvarado L."/>
            <person name="Arachchi H.M."/>
            <person name="Berlin A."/>
            <person name="Chapman S.B."/>
            <person name="Gearin G."/>
            <person name="Goldberg J."/>
            <person name="Griggs A."/>
            <person name="Gujja S."/>
            <person name="Hansen M."/>
            <person name="Heiman D."/>
            <person name="Howarth C."/>
            <person name="Larimer J."/>
            <person name="Lui A."/>
            <person name="MacDonald P.J.P."/>
            <person name="McCowen C."/>
            <person name="Montmayeur A."/>
            <person name="Murphy C."/>
            <person name="Neiman D."/>
            <person name="Pearson M."/>
            <person name="Priest M."/>
            <person name="Roberts A."/>
            <person name="Saif S."/>
            <person name="Shea T."/>
            <person name="Sisk P."/>
            <person name="Stolte C."/>
            <person name="Sykes S."/>
            <person name="Wortman J."/>
            <person name="Nusbaum C."/>
            <person name="Birren B."/>
        </authorList>
    </citation>
    <scope>NUCLEOTIDE SEQUENCE</scope>
    <source>
        <strain evidence="2">ERTm3</strain>
    </source>
</reference>
<dbReference type="VEuPathDB" id="MicrosporidiaDB:NEQG_01459"/>
<evidence type="ECO:0000313" key="2">
    <source>
        <dbReference type="EMBL" id="EIJ88015.1"/>
    </source>
</evidence>
<dbReference type="Proteomes" id="UP000002872">
    <property type="component" value="Unassembled WGS sequence"/>
</dbReference>
<accession>I3EFL8</accession>
<keyword evidence="1" id="KW-0472">Membrane</keyword>
<dbReference type="EMBL" id="GL870879">
    <property type="protein sequence ID" value="EIJ88015.1"/>
    <property type="molecule type" value="Genomic_DNA"/>
</dbReference>
<keyword evidence="1" id="KW-0812">Transmembrane</keyword>
<name>I3EFL8_NEMP3</name>
<gene>
    <name evidence="2" type="ORF">NEQG_01459</name>
</gene>
<keyword evidence="3" id="KW-1185">Reference proteome</keyword>
<dbReference type="AlphaFoldDB" id="I3EFL8"/>
<keyword evidence="1" id="KW-1133">Transmembrane helix</keyword>
<dbReference type="HOGENOM" id="CLU_575027_0_0_1"/>
<organism evidence="2 3">
    <name type="scientific">Nematocida parisii (strain ERTm3)</name>
    <name type="common">Nematode killer fungus</name>
    <dbReference type="NCBI Taxonomy" id="935791"/>
    <lineage>
        <taxon>Eukaryota</taxon>
        <taxon>Fungi</taxon>
        <taxon>Fungi incertae sedis</taxon>
        <taxon>Microsporidia</taxon>
        <taxon>Nematocida</taxon>
    </lineage>
</organism>